<dbReference type="eggNOG" id="ENOG503453Y">
    <property type="taxonomic scope" value="Bacteria"/>
</dbReference>
<keyword evidence="3" id="KW-1185">Reference proteome</keyword>
<dbReference type="HOGENOM" id="CLU_1841901_0_0_9"/>
<keyword evidence="1" id="KW-1133">Transmembrane helix</keyword>
<evidence type="ECO:0000313" key="2">
    <source>
        <dbReference type="EMBL" id="ADL03779.1"/>
    </source>
</evidence>
<dbReference type="KEGG" id="csh:Closa_1171"/>
<feature type="transmembrane region" description="Helical" evidence="1">
    <location>
        <begin position="72"/>
        <end position="92"/>
    </location>
</feature>
<organism evidence="2 3">
    <name type="scientific">Lacrimispora saccharolytica (strain ATCC 35040 / DSM 2544 / NRCC 2533 / WM1)</name>
    <name type="common">Clostridium saccharolyticum</name>
    <dbReference type="NCBI Taxonomy" id="610130"/>
    <lineage>
        <taxon>Bacteria</taxon>
        <taxon>Bacillati</taxon>
        <taxon>Bacillota</taxon>
        <taxon>Clostridia</taxon>
        <taxon>Lachnospirales</taxon>
        <taxon>Lachnospiraceae</taxon>
        <taxon>Lacrimispora</taxon>
    </lineage>
</organism>
<dbReference type="EMBL" id="CP002109">
    <property type="protein sequence ID" value="ADL03779.1"/>
    <property type="molecule type" value="Genomic_DNA"/>
</dbReference>
<reference evidence="2" key="1">
    <citation type="submission" date="2010-07" db="EMBL/GenBank/DDBJ databases">
        <title>Complete sequence of Clostridium saccharolyticum WM1.</title>
        <authorList>
            <consortium name="US DOE Joint Genome Institute"/>
            <person name="Lucas S."/>
            <person name="Copeland A."/>
            <person name="Lapidus A."/>
            <person name="Cheng J.-F."/>
            <person name="Bruce D."/>
            <person name="Goodwin L."/>
            <person name="Pitluck S."/>
            <person name="Chertkov O."/>
            <person name="Detter J.C."/>
            <person name="Han C."/>
            <person name="Tapia R."/>
            <person name="Land M."/>
            <person name="Hauser L."/>
            <person name="Chang Y.-J."/>
            <person name="Jeffries C."/>
            <person name="Kyrpides N."/>
            <person name="Ivanova N."/>
            <person name="Mikhailova N."/>
            <person name="Mouttaki H."/>
            <person name="Lin L."/>
            <person name="Zhou J."/>
            <person name="Hemme C.L."/>
            <person name="Woyke T."/>
        </authorList>
    </citation>
    <scope>NUCLEOTIDE SEQUENCE [LARGE SCALE GENOMIC DNA]</scope>
    <source>
        <strain evidence="2">WM1</strain>
    </source>
</reference>
<proteinExistence type="predicted"/>
<dbReference type="AlphaFoldDB" id="D9R7Q0"/>
<dbReference type="PaxDb" id="610130-Closa_1171"/>
<sequence>MTLGELFFLAAAYIIHYFTRKKMGMARYVIYKNQGWERTLPMEALKYTSVAVLTVLTLAILVAFVSRHKEKARLLAAMHAAMVFLTALYGAYTFLSSAEAMRAYYFISLMLGAAALVQIIKTGAALVLCGKNKNES</sequence>
<feature type="transmembrane region" description="Helical" evidence="1">
    <location>
        <begin position="44"/>
        <end position="65"/>
    </location>
</feature>
<name>D9R7Q0_LACSW</name>
<dbReference type="Proteomes" id="UP000001662">
    <property type="component" value="Chromosome"/>
</dbReference>
<gene>
    <name evidence="2" type="ordered locus">Closa_1171</name>
</gene>
<feature type="transmembrane region" description="Helical" evidence="1">
    <location>
        <begin position="104"/>
        <end position="129"/>
    </location>
</feature>
<protein>
    <submittedName>
        <fullName evidence="2">Uncharacterized protein</fullName>
    </submittedName>
</protein>
<keyword evidence="1" id="KW-0472">Membrane</keyword>
<accession>D9R7Q0</accession>
<evidence type="ECO:0000313" key="3">
    <source>
        <dbReference type="Proteomes" id="UP000001662"/>
    </source>
</evidence>
<keyword evidence="1" id="KW-0812">Transmembrane</keyword>
<evidence type="ECO:0000256" key="1">
    <source>
        <dbReference type="SAM" id="Phobius"/>
    </source>
</evidence>
<dbReference type="STRING" id="610130.Closa_1171"/>